<comment type="subcellular location">
    <subcellularLocation>
        <location evidence="6">Cytoplasm</location>
    </subcellularLocation>
</comment>
<keyword evidence="10" id="KW-1185">Reference proteome</keyword>
<dbReference type="GO" id="GO:0005829">
    <property type="term" value="C:cytosol"/>
    <property type="evidence" value="ECO:0007669"/>
    <property type="project" value="TreeGrafter"/>
</dbReference>
<keyword evidence="5 6" id="KW-0804">Transcription</keyword>
<dbReference type="EMBL" id="CP040089">
    <property type="protein sequence ID" value="QGA80777.1"/>
    <property type="molecule type" value="Genomic_DNA"/>
</dbReference>
<dbReference type="GO" id="GO:0006353">
    <property type="term" value="P:DNA-templated transcription termination"/>
    <property type="evidence" value="ECO:0007669"/>
    <property type="project" value="UniProtKB-UniRule"/>
</dbReference>
<accession>A0A5Q0UGN9</accession>
<dbReference type="GO" id="GO:0031564">
    <property type="term" value="P:transcription antitermination"/>
    <property type="evidence" value="ECO:0007669"/>
    <property type="project" value="InterPro"/>
</dbReference>
<dbReference type="RefSeq" id="WP_153550517.1">
    <property type="nucleotide sequence ID" value="NZ_CP040089.1"/>
</dbReference>
<dbReference type="SUPFAM" id="SSF54814">
    <property type="entry name" value="Prokaryotic type KH domain (KH-domain type II)"/>
    <property type="match status" value="2"/>
</dbReference>
<feature type="domain" description="K Homology" evidence="8">
    <location>
        <begin position="31"/>
        <end position="123"/>
    </location>
</feature>
<evidence type="ECO:0000256" key="2">
    <source>
        <dbReference type="ARBA" id="ARBA00022490"/>
    </source>
</evidence>
<protein>
    <recommendedName>
        <fullName evidence="6">Probable transcription termination protein NusA</fullName>
    </recommendedName>
</protein>
<evidence type="ECO:0000256" key="4">
    <source>
        <dbReference type="ARBA" id="ARBA00023015"/>
    </source>
</evidence>
<dbReference type="Proteomes" id="UP000377803">
    <property type="component" value="Chromosome"/>
</dbReference>
<dbReference type="KEGG" id="ncon:LC1Nh_0894"/>
<dbReference type="InterPro" id="IPR030842">
    <property type="entry name" value="TF_NusA_bacterial"/>
</dbReference>
<dbReference type="AlphaFoldDB" id="A0A5Q0UGN9"/>
<evidence type="ECO:0000259" key="8">
    <source>
        <dbReference type="SMART" id="SM00322"/>
    </source>
</evidence>
<dbReference type="GeneID" id="42365283"/>
<reference evidence="10" key="1">
    <citation type="submission" date="2019-05" db="EMBL/GenBank/DDBJ databases">
        <title>Candidatus Nanohalobium constans, a novel model system to study the DPANN nano-sized archaea: genomic and physiological characterization of a nanoarchaeon co-cultured with its chitinotrophic host.</title>
        <authorList>
            <person name="La Cono V."/>
            <person name="Arcadi E."/>
            <person name="Crisafi F."/>
            <person name="Denaro R."/>
            <person name="La Spada G."/>
            <person name="Messina E."/>
            <person name="Smedile F."/>
            <person name="Toshchakov S.V."/>
            <person name="Shevchenko M.A."/>
            <person name="Golyshin P.N."/>
            <person name="Golyshina O.V."/>
            <person name="Ferrer M."/>
            <person name="Rohde M."/>
            <person name="Mushegian A."/>
            <person name="Sorokin D.Y."/>
            <person name="Giuliano L."/>
            <person name="Yakimov M.M."/>
        </authorList>
    </citation>
    <scope>NUCLEOTIDE SEQUENCE [LARGE SCALE GENOMIC DNA]</scope>
    <source>
        <strain evidence="10">LC1Nh</strain>
    </source>
</reference>
<keyword evidence="4 6" id="KW-0805">Transcription regulation</keyword>
<dbReference type="Gene3D" id="3.30.300.20">
    <property type="match status" value="2"/>
</dbReference>
<keyword evidence="1 6" id="KW-0806">Transcription termination</keyword>
<keyword evidence="9" id="KW-0251">Elongation factor</keyword>
<evidence type="ECO:0000256" key="5">
    <source>
        <dbReference type="ARBA" id="ARBA00023163"/>
    </source>
</evidence>
<comment type="function">
    <text evidence="6">Participates in transcription termination.</text>
</comment>
<evidence type="ECO:0000256" key="1">
    <source>
        <dbReference type="ARBA" id="ARBA00022472"/>
    </source>
</evidence>
<dbReference type="Pfam" id="PF13083">
    <property type="entry name" value="KH_KhpA-B"/>
    <property type="match status" value="1"/>
</dbReference>
<dbReference type="InterPro" id="IPR015946">
    <property type="entry name" value="KH_dom-like_a/b"/>
</dbReference>
<gene>
    <name evidence="9" type="primary">nusA2</name>
    <name evidence="6" type="synonym">nusA</name>
    <name evidence="9" type="ORF">LC1Nh_0894</name>
</gene>
<dbReference type="InterPro" id="IPR004087">
    <property type="entry name" value="KH_dom"/>
</dbReference>
<dbReference type="InterPro" id="IPR009019">
    <property type="entry name" value="KH_sf_prok-type"/>
</dbReference>
<sequence length="140" mass="15590">MATATYDTEMIRTLSMFESLTDVEARDCMMKEDEAYFIVPEGKAGMAIGKGGKVVKKVQNQLGKNVKIFEYKDNLGAFVNNLVSVDIRSLDIQDTEDGKTVEINVSNDNKGQLVGRDGENIDSIRDILKRTHNVNEVTVK</sequence>
<dbReference type="PANTHER" id="PTHR22648">
    <property type="entry name" value="TRANSCRIPTION TERMINATION FACTOR NUSA"/>
    <property type="match status" value="1"/>
</dbReference>
<evidence type="ECO:0000256" key="3">
    <source>
        <dbReference type="ARBA" id="ARBA00022884"/>
    </source>
</evidence>
<dbReference type="GO" id="GO:0003746">
    <property type="term" value="F:translation elongation factor activity"/>
    <property type="evidence" value="ECO:0007669"/>
    <property type="project" value="UniProtKB-KW"/>
</dbReference>
<dbReference type="NCBIfam" id="TIGR01952">
    <property type="entry name" value="nusA_arch"/>
    <property type="match status" value="1"/>
</dbReference>
<dbReference type="PROSITE" id="PS50084">
    <property type="entry name" value="KH_TYPE_1"/>
    <property type="match status" value="2"/>
</dbReference>
<dbReference type="InterPro" id="IPR010212">
    <property type="entry name" value="NusA_arc"/>
</dbReference>
<evidence type="ECO:0000256" key="6">
    <source>
        <dbReference type="HAMAP-Rule" id="MF_00945"/>
    </source>
</evidence>
<name>A0A5Q0UGN9_9ARCH</name>
<dbReference type="OrthoDB" id="4116at2157"/>
<evidence type="ECO:0000313" key="9">
    <source>
        <dbReference type="EMBL" id="QGA80777.1"/>
    </source>
</evidence>
<evidence type="ECO:0000313" key="10">
    <source>
        <dbReference type="Proteomes" id="UP000377803"/>
    </source>
</evidence>
<dbReference type="PANTHER" id="PTHR22648:SF0">
    <property type="entry name" value="TRANSCRIPTION TERMINATION_ANTITERMINATION PROTEIN NUSA"/>
    <property type="match status" value="1"/>
</dbReference>
<keyword evidence="3 7" id="KW-0694">RNA-binding</keyword>
<dbReference type="HAMAP" id="MF_00945_A">
    <property type="entry name" value="NusA_A"/>
    <property type="match status" value="1"/>
</dbReference>
<dbReference type="GO" id="GO:0003723">
    <property type="term" value="F:RNA binding"/>
    <property type="evidence" value="ECO:0007669"/>
    <property type="project" value="UniProtKB-UniRule"/>
</dbReference>
<comment type="similarity">
    <text evidence="6">Belongs to the NusA family.</text>
</comment>
<evidence type="ECO:0000256" key="7">
    <source>
        <dbReference type="PROSITE-ProRule" id="PRU00117"/>
    </source>
</evidence>
<organism evidence="9 10">
    <name type="scientific">Candidatus Nanohalobium constans</name>
    <dbReference type="NCBI Taxonomy" id="2565781"/>
    <lineage>
        <taxon>Archaea</taxon>
        <taxon>Candidatus Nanohalarchaeota</taxon>
        <taxon>Candidatus Nanohalobia</taxon>
        <taxon>Candidatus Nanohalobiales</taxon>
        <taxon>Candidatus Nanohalobiaceae</taxon>
        <taxon>Candidatus Nanohalobium</taxon>
    </lineage>
</organism>
<keyword evidence="2 6" id="KW-0963">Cytoplasm</keyword>
<keyword evidence="9" id="KW-0648">Protein biosynthesis</keyword>
<proteinExistence type="inferred from homology"/>
<dbReference type="SMART" id="SM00322">
    <property type="entry name" value="KH"/>
    <property type="match status" value="1"/>
</dbReference>